<organism evidence="3 4">
    <name type="scientific">Azomonas macrocytogenes</name>
    <name type="common">Azotobacter macrocytogenes</name>
    <dbReference type="NCBI Taxonomy" id="69962"/>
    <lineage>
        <taxon>Bacteria</taxon>
        <taxon>Pseudomonadati</taxon>
        <taxon>Pseudomonadota</taxon>
        <taxon>Gammaproteobacteria</taxon>
        <taxon>Pseudomonadales</taxon>
        <taxon>Pseudomonadaceae</taxon>
        <taxon>Azomonas</taxon>
    </lineage>
</organism>
<dbReference type="InterPro" id="IPR058163">
    <property type="entry name" value="LysR-type_TF_proteobact-type"/>
</dbReference>
<evidence type="ECO:0000259" key="2">
    <source>
        <dbReference type="PROSITE" id="PS50931"/>
    </source>
</evidence>
<protein>
    <recommendedName>
        <fullName evidence="2">HTH lysR-type domain-containing protein</fullName>
    </recommendedName>
</protein>
<keyword evidence="4" id="KW-1185">Reference proteome</keyword>
<reference evidence="3 4" key="1">
    <citation type="submission" date="2020-08" db="EMBL/GenBank/DDBJ databases">
        <title>Genomic Encyclopedia of Type Strains, Phase III (KMG-III): the genomes of soil and plant-associated and newly described type strains.</title>
        <authorList>
            <person name="Whitman W."/>
        </authorList>
    </citation>
    <scope>NUCLEOTIDE SEQUENCE [LARGE SCALE GENOMIC DNA]</scope>
    <source>
        <strain evidence="3 4">CECT 4462</strain>
    </source>
</reference>
<dbReference type="Gene3D" id="1.10.10.10">
    <property type="entry name" value="Winged helix-like DNA-binding domain superfamily/Winged helix DNA-binding domain"/>
    <property type="match status" value="1"/>
</dbReference>
<feature type="domain" description="HTH lysR-type" evidence="2">
    <location>
        <begin position="12"/>
        <end position="30"/>
    </location>
</feature>
<gene>
    <name evidence="3" type="ORF">FHR87_001920</name>
</gene>
<dbReference type="SUPFAM" id="SSF46785">
    <property type="entry name" value="Winged helix' DNA-binding domain"/>
    <property type="match status" value="1"/>
</dbReference>
<dbReference type="InterPro" id="IPR036390">
    <property type="entry name" value="WH_DNA-bd_sf"/>
</dbReference>
<name>A0A839T5D9_AZOMA</name>
<dbReference type="EMBL" id="JACHXI010000007">
    <property type="protein sequence ID" value="MBB3103524.1"/>
    <property type="molecule type" value="Genomic_DNA"/>
</dbReference>
<evidence type="ECO:0000313" key="4">
    <source>
        <dbReference type="Proteomes" id="UP000549250"/>
    </source>
</evidence>
<dbReference type="AlphaFoldDB" id="A0A839T5D9"/>
<comment type="similarity">
    <text evidence="1">Belongs to the LysR transcriptional regulatory family.</text>
</comment>
<accession>A0A839T5D9</accession>
<dbReference type="PROSITE" id="PS50931">
    <property type="entry name" value="HTH_LYSR"/>
    <property type="match status" value="1"/>
</dbReference>
<dbReference type="Proteomes" id="UP000549250">
    <property type="component" value="Unassembled WGS sequence"/>
</dbReference>
<comment type="caution">
    <text evidence="3">The sequence shown here is derived from an EMBL/GenBank/DDBJ whole genome shotgun (WGS) entry which is preliminary data.</text>
</comment>
<dbReference type="GO" id="GO:0003700">
    <property type="term" value="F:DNA-binding transcription factor activity"/>
    <property type="evidence" value="ECO:0007669"/>
    <property type="project" value="InterPro"/>
</dbReference>
<evidence type="ECO:0000313" key="3">
    <source>
        <dbReference type="EMBL" id="MBB3103524.1"/>
    </source>
</evidence>
<dbReference type="PANTHER" id="PTHR30537:SF5">
    <property type="entry name" value="HTH-TYPE TRANSCRIPTIONAL ACTIVATOR TTDR-RELATED"/>
    <property type="match status" value="1"/>
</dbReference>
<sequence length="132" mass="14580">MHDISDRMADRERRLGVKLLNRTTRSQTLTEAGAVYLERVIQILDDLAAMETCVMEESAIPRSTLRVTIPMPLGRHHEDRFANVVGEGNEGVHRIAVEVPGSLSEQPDSRIQSSTGSTRLSNARAISVNMNA</sequence>
<proteinExistence type="inferred from homology"/>
<dbReference type="InterPro" id="IPR036388">
    <property type="entry name" value="WH-like_DNA-bd_sf"/>
</dbReference>
<evidence type="ECO:0000256" key="1">
    <source>
        <dbReference type="ARBA" id="ARBA00009437"/>
    </source>
</evidence>
<dbReference type="InterPro" id="IPR000847">
    <property type="entry name" value="LysR_HTH_N"/>
</dbReference>
<dbReference type="RefSeq" id="WP_183166459.1">
    <property type="nucleotide sequence ID" value="NZ_JACHXI010000007.1"/>
</dbReference>
<dbReference type="PANTHER" id="PTHR30537">
    <property type="entry name" value="HTH-TYPE TRANSCRIPTIONAL REGULATOR"/>
    <property type="match status" value="1"/>
</dbReference>